<keyword evidence="3" id="KW-1003">Cell membrane</keyword>
<dbReference type="InterPro" id="IPR035906">
    <property type="entry name" value="MetI-like_sf"/>
</dbReference>
<reference evidence="9" key="1">
    <citation type="submission" date="2015-02" db="EMBL/GenBank/DDBJ databases">
        <title>A novel member of the family Ruminococcaceae isolated from human feces.</title>
        <authorList>
            <person name="Shkoporov A.N."/>
            <person name="Chaplin A.V."/>
            <person name="Motuzova O.V."/>
            <person name="Kafarskaia L.I."/>
            <person name="Khokhlova E.V."/>
            <person name="Efimov B.A."/>
        </authorList>
    </citation>
    <scope>NUCLEOTIDE SEQUENCE [LARGE SCALE GENOMIC DNA]</scope>
    <source>
        <strain evidence="9">585-1</strain>
    </source>
</reference>
<evidence type="ECO:0000256" key="4">
    <source>
        <dbReference type="ARBA" id="ARBA00022692"/>
    </source>
</evidence>
<keyword evidence="5 7" id="KW-1133">Transmembrane helix</keyword>
<feature type="transmembrane region" description="Helical" evidence="7">
    <location>
        <begin position="186"/>
        <end position="211"/>
    </location>
</feature>
<evidence type="ECO:0000256" key="7">
    <source>
        <dbReference type="SAM" id="Phobius"/>
    </source>
</evidence>
<dbReference type="InterPro" id="IPR000515">
    <property type="entry name" value="MetI-like"/>
</dbReference>
<protein>
    <submittedName>
        <fullName evidence="9">Sugar ABC transporter permease</fullName>
    </submittedName>
</protein>
<keyword evidence="4 7" id="KW-0812">Transmembrane</keyword>
<evidence type="ECO:0000259" key="8">
    <source>
        <dbReference type="PROSITE" id="PS50928"/>
    </source>
</evidence>
<accession>A0A0D8IZL8</accession>
<keyword evidence="2" id="KW-0813">Transport</keyword>
<feature type="transmembrane region" description="Helical" evidence="7">
    <location>
        <begin position="144"/>
        <end position="165"/>
    </location>
</feature>
<proteinExistence type="predicted"/>
<dbReference type="GeneID" id="42857847"/>
<evidence type="ECO:0000256" key="6">
    <source>
        <dbReference type="ARBA" id="ARBA00023136"/>
    </source>
</evidence>
<dbReference type="GO" id="GO:0005886">
    <property type="term" value="C:plasma membrane"/>
    <property type="evidence" value="ECO:0007669"/>
    <property type="project" value="UniProtKB-SubCell"/>
</dbReference>
<evidence type="ECO:0000313" key="10">
    <source>
        <dbReference type="EMBL" id="KUE75524.1"/>
    </source>
</evidence>
<dbReference type="PANTHER" id="PTHR43744">
    <property type="entry name" value="ABC TRANSPORTER PERMEASE PROTEIN MG189-RELATED-RELATED"/>
    <property type="match status" value="1"/>
</dbReference>
<feature type="transmembrane region" description="Helical" evidence="7">
    <location>
        <begin position="77"/>
        <end position="100"/>
    </location>
</feature>
<feature type="transmembrane region" description="Helical" evidence="7">
    <location>
        <begin position="262"/>
        <end position="282"/>
    </location>
</feature>
<sequence>MRIKKRTGDRIFKIVAVLFVTLFALICLYPLMMVVSVSFSNETEVLLNGYSVFPQAPTLDTYRYIFVNSGAKIARSYAVTIFITAVGTIGSLLVTSMCAFALSIKKLRYRNVIAYLCNFTIVFSAGLVPWYFICTNVLHLKNSVWSLIIPSLFSVWNMFLMRTYLSQVPYALYESALIEGAGWMRIFWRIAVPLSKTAFLTVGLMYALTYWNDWWNALMFIEKKELFPLQYFLYGILSNVNAISSGRVPAGVTGTLQLPAETVKMAVTIITIGPIIFLYPFIQKYFVSGVMSGAVKE</sequence>
<dbReference type="Gene3D" id="1.10.3720.10">
    <property type="entry name" value="MetI-like"/>
    <property type="match status" value="1"/>
</dbReference>
<evidence type="ECO:0000313" key="11">
    <source>
        <dbReference type="Proteomes" id="UP000032483"/>
    </source>
</evidence>
<dbReference type="SUPFAM" id="SSF161098">
    <property type="entry name" value="MetI-like"/>
    <property type="match status" value="1"/>
</dbReference>
<gene>
    <name evidence="10" type="ORF">ASJ35_13475</name>
    <name evidence="9" type="ORF">TQ39_14885</name>
</gene>
<evidence type="ECO:0000256" key="2">
    <source>
        <dbReference type="ARBA" id="ARBA00022448"/>
    </source>
</evidence>
<dbReference type="PROSITE" id="PS50928">
    <property type="entry name" value="ABC_TM1"/>
    <property type="match status" value="1"/>
</dbReference>
<dbReference type="EMBL" id="JXXK01000026">
    <property type="protein sequence ID" value="KJF38978.1"/>
    <property type="molecule type" value="Genomic_DNA"/>
</dbReference>
<dbReference type="PANTHER" id="PTHR43744:SF9">
    <property type="entry name" value="POLYGALACTURONAN_RHAMNOGALACTURONAN TRANSPORT SYSTEM PERMEASE PROTEIN YTCP"/>
    <property type="match status" value="1"/>
</dbReference>
<dbReference type="GO" id="GO:0055085">
    <property type="term" value="P:transmembrane transport"/>
    <property type="evidence" value="ECO:0007669"/>
    <property type="project" value="InterPro"/>
</dbReference>
<feature type="domain" description="ABC transmembrane type-1" evidence="8">
    <location>
        <begin position="77"/>
        <end position="271"/>
    </location>
</feature>
<dbReference type="EMBL" id="LMUA01000020">
    <property type="protein sequence ID" value="KUE75524.1"/>
    <property type="molecule type" value="Genomic_DNA"/>
</dbReference>
<evidence type="ECO:0000256" key="3">
    <source>
        <dbReference type="ARBA" id="ARBA00022475"/>
    </source>
</evidence>
<dbReference type="RefSeq" id="WP_050006091.1">
    <property type="nucleotide sequence ID" value="NZ_DAWBJP010000021.1"/>
</dbReference>
<feature type="transmembrane region" description="Helical" evidence="7">
    <location>
        <begin position="112"/>
        <end position="132"/>
    </location>
</feature>
<evidence type="ECO:0000313" key="9">
    <source>
        <dbReference type="EMBL" id="KJF38978.1"/>
    </source>
</evidence>
<dbReference type="Proteomes" id="UP000053433">
    <property type="component" value="Unassembled WGS sequence"/>
</dbReference>
<dbReference type="AlphaFoldDB" id="A0A0D8IZL8"/>
<organism evidence="9 11">
    <name type="scientific">Ruthenibacterium lactatiformans</name>
    <dbReference type="NCBI Taxonomy" id="1550024"/>
    <lineage>
        <taxon>Bacteria</taxon>
        <taxon>Bacillati</taxon>
        <taxon>Bacillota</taxon>
        <taxon>Clostridia</taxon>
        <taxon>Eubacteriales</taxon>
        <taxon>Oscillospiraceae</taxon>
        <taxon>Ruthenibacterium</taxon>
    </lineage>
</organism>
<evidence type="ECO:0000256" key="5">
    <source>
        <dbReference type="ARBA" id="ARBA00022989"/>
    </source>
</evidence>
<keyword evidence="6 7" id="KW-0472">Membrane</keyword>
<dbReference type="Proteomes" id="UP000032483">
    <property type="component" value="Unassembled WGS sequence"/>
</dbReference>
<comment type="caution">
    <text evidence="9">The sequence shown here is derived from an EMBL/GenBank/DDBJ whole genome shotgun (WGS) entry which is preliminary data.</text>
</comment>
<evidence type="ECO:0000313" key="12">
    <source>
        <dbReference type="Proteomes" id="UP000053433"/>
    </source>
</evidence>
<accession>A0A0W7TNX1</accession>
<feature type="transmembrane region" description="Helical" evidence="7">
    <location>
        <begin position="12"/>
        <end position="32"/>
    </location>
</feature>
<dbReference type="CDD" id="cd06261">
    <property type="entry name" value="TM_PBP2"/>
    <property type="match status" value="1"/>
</dbReference>
<comment type="subcellular location">
    <subcellularLocation>
        <location evidence="1">Cell membrane</location>
        <topology evidence="1">Multi-pass membrane protein</topology>
    </subcellularLocation>
</comment>
<evidence type="ECO:0000256" key="1">
    <source>
        <dbReference type="ARBA" id="ARBA00004651"/>
    </source>
</evidence>
<keyword evidence="11" id="KW-1185">Reference proteome</keyword>
<name>A0A0D8IZL8_9FIRM</name>
<reference evidence="10 12" key="2">
    <citation type="submission" date="2015-10" db="EMBL/GenBank/DDBJ databases">
        <title>A novel member of the family Ruminococcaceae isolated from human faeces.</title>
        <authorList>
            <person name="Shkoporov A.N."/>
            <person name="Chaplin A.V."/>
            <person name="Motuzova O.V."/>
            <person name="Kafarskaia L.I."/>
            <person name="Efimov B.A."/>
        </authorList>
    </citation>
    <scope>NUCLEOTIDE SEQUENCE [LARGE SCALE GENOMIC DNA]</scope>
    <source>
        <strain evidence="10 12">668</strain>
    </source>
</reference>